<organism evidence="1 2">
    <name type="scientific">Actinoplanes cyaneus</name>
    <dbReference type="NCBI Taxonomy" id="52696"/>
    <lineage>
        <taxon>Bacteria</taxon>
        <taxon>Bacillati</taxon>
        <taxon>Actinomycetota</taxon>
        <taxon>Actinomycetes</taxon>
        <taxon>Micromonosporales</taxon>
        <taxon>Micromonosporaceae</taxon>
        <taxon>Actinoplanes</taxon>
    </lineage>
</organism>
<dbReference type="SUPFAM" id="SSF53474">
    <property type="entry name" value="alpha/beta-Hydrolases"/>
    <property type="match status" value="1"/>
</dbReference>
<evidence type="ECO:0000313" key="1">
    <source>
        <dbReference type="EMBL" id="GID65476.1"/>
    </source>
</evidence>
<evidence type="ECO:0000313" key="2">
    <source>
        <dbReference type="Proteomes" id="UP000619479"/>
    </source>
</evidence>
<name>A0A919IHZ2_9ACTN</name>
<dbReference type="AlphaFoldDB" id="A0A919IHZ2"/>
<keyword evidence="2" id="KW-1185">Reference proteome</keyword>
<sequence>MAVALLIPGYAYSAERPLLHFAGEVFAKHGWTTRQIRWPSLLPPRSDDVALWNRQLRSYVHYHLGQVLAAEPDRRIALAGKSMGCFAAALAAERGLPAVWLTPILRDSELPADLHRGTAPFLLLGAAGDPDWEPAVARGLGRPFFEAGKAAHGLEIPGDPVRSVDVLREATAAMDSFVSGL</sequence>
<reference evidence="1" key="1">
    <citation type="submission" date="2021-01" db="EMBL/GenBank/DDBJ databases">
        <title>Whole genome shotgun sequence of Actinoplanes cyaneus NBRC 14990.</title>
        <authorList>
            <person name="Komaki H."/>
            <person name="Tamura T."/>
        </authorList>
    </citation>
    <scope>NUCLEOTIDE SEQUENCE</scope>
    <source>
        <strain evidence="1">NBRC 14990</strain>
    </source>
</reference>
<gene>
    <name evidence="1" type="ORF">Acy02nite_33570</name>
</gene>
<dbReference type="InterPro" id="IPR029058">
    <property type="entry name" value="AB_hydrolase_fold"/>
</dbReference>
<evidence type="ECO:0008006" key="3">
    <source>
        <dbReference type="Google" id="ProtNLM"/>
    </source>
</evidence>
<comment type="caution">
    <text evidence="1">The sequence shown here is derived from an EMBL/GenBank/DDBJ whole genome shotgun (WGS) entry which is preliminary data.</text>
</comment>
<dbReference type="Gene3D" id="3.40.50.1820">
    <property type="entry name" value="alpha/beta hydrolase"/>
    <property type="match status" value="1"/>
</dbReference>
<accession>A0A919IHZ2</accession>
<proteinExistence type="predicted"/>
<dbReference type="RefSeq" id="WP_203741559.1">
    <property type="nucleotide sequence ID" value="NZ_BAAAUC010000003.1"/>
</dbReference>
<dbReference type="Proteomes" id="UP000619479">
    <property type="component" value="Unassembled WGS sequence"/>
</dbReference>
<dbReference type="EMBL" id="BOMH01000025">
    <property type="protein sequence ID" value="GID65476.1"/>
    <property type="molecule type" value="Genomic_DNA"/>
</dbReference>
<protein>
    <recommendedName>
        <fullName evidence="3">Alpha/beta hydrolase</fullName>
    </recommendedName>
</protein>